<sequence>MADTSGASETSSPHYKFNLIPPPSSPTGSDDAGWPRARSGHRTFVDNDFLYVIGGFNDQPADVIMKELWKFNLVTHTWTRCNIPENFPRTLASFACRSIGNGSFIVYGGTGIPFGTELDETVYIGRVVGDDVQIEQIHPIGNKRGCYGHVLVYDPVRNKTFSIGGTDGTQFKLDVHALYRNDATGRWVWEEYATYADDIGLYRMEAVLENDSIYVFGGGTTQRIANFETISVFNIERKVYEIVHAEPDPVHGFPIGRRCHSLVQWGRQVIIAGGCYDDARVSNERRNTVLGCVWSFNLDTHVWRKMDDLPNPVFFHDASITAEGQMIIFGGVASAPRGRVADLQTLWLGPPTLFSTALAKMKKITNVTLSGSEHLLSDRLNLTRHVYSESILPA</sequence>
<evidence type="ECO:0000256" key="2">
    <source>
        <dbReference type="ARBA" id="ARBA00022737"/>
    </source>
</evidence>
<evidence type="ECO:0000256" key="3">
    <source>
        <dbReference type="SAM" id="MobiDB-lite"/>
    </source>
</evidence>
<dbReference type="Gene3D" id="2.120.10.80">
    <property type="entry name" value="Kelch-type beta propeller"/>
    <property type="match status" value="2"/>
</dbReference>
<evidence type="ECO:0000313" key="6">
    <source>
        <dbReference type="Proteomes" id="UP000005239"/>
    </source>
</evidence>
<accession>A0A2A6CB46</accession>
<dbReference type="PANTHER" id="PTHR46428:SF1">
    <property type="entry name" value="KELCH DOMAIN-CONTAINING PROTEIN 10"/>
    <property type="match status" value="1"/>
</dbReference>
<dbReference type="GO" id="GO:0032874">
    <property type="term" value="P:positive regulation of stress-activated MAPK cascade"/>
    <property type="evidence" value="ECO:0000318"/>
    <property type="project" value="GO_Central"/>
</dbReference>
<dbReference type="EnsemblMetazoa" id="PPA38801.1">
    <property type="protein sequence ID" value="PPA38801.1"/>
    <property type="gene ID" value="WBGene00277170"/>
</dbReference>
<dbReference type="InterPro" id="IPR056737">
    <property type="entry name" value="Beta-prop_ATRN-MKLN-like"/>
</dbReference>
<gene>
    <name evidence="5" type="primary">WBGene00277170</name>
</gene>
<keyword evidence="2" id="KW-0677">Repeat</keyword>
<keyword evidence="6" id="KW-1185">Reference proteome</keyword>
<protein>
    <recommendedName>
        <fullName evidence="4">Attractin/MKLN-like beta-propeller domain-containing protein</fullName>
    </recommendedName>
</protein>
<dbReference type="SUPFAM" id="SSF117281">
    <property type="entry name" value="Kelch motif"/>
    <property type="match status" value="1"/>
</dbReference>
<organism evidence="5 6">
    <name type="scientific">Pristionchus pacificus</name>
    <name type="common">Parasitic nematode worm</name>
    <dbReference type="NCBI Taxonomy" id="54126"/>
    <lineage>
        <taxon>Eukaryota</taxon>
        <taxon>Metazoa</taxon>
        <taxon>Ecdysozoa</taxon>
        <taxon>Nematoda</taxon>
        <taxon>Chromadorea</taxon>
        <taxon>Rhabditida</taxon>
        <taxon>Rhabditina</taxon>
        <taxon>Diplogasteromorpha</taxon>
        <taxon>Diplogasteroidea</taxon>
        <taxon>Neodiplogasteridae</taxon>
        <taxon>Pristionchus</taxon>
    </lineage>
</organism>
<proteinExistence type="predicted"/>
<evidence type="ECO:0000256" key="1">
    <source>
        <dbReference type="ARBA" id="ARBA00022441"/>
    </source>
</evidence>
<dbReference type="InterPro" id="IPR015915">
    <property type="entry name" value="Kelch-typ_b-propeller"/>
</dbReference>
<feature type="compositionally biased region" description="Polar residues" evidence="3">
    <location>
        <begin position="1"/>
        <end position="13"/>
    </location>
</feature>
<dbReference type="PANTHER" id="PTHR46428">
    <property type="entry name" value="KELCH DOMAIN-CONTAINING PROTEIN 10"/>
    <property type="match status" value="1"/>
</dbReference>
<dbReference type="InterPro" id="IPR052125">
    <property type="entry name" value="KLHDC10"/>
</dbReference>
<dbReference type="OrthoDB" id="7676067at2759"/>
<name>A0A2A6CB46_PRIPA</name>
<dbReference type="Pfam" id="PF24981">
    <property type="entry name" value="Beta-prop_ATRN-LZTR1"/>
    <property type="match status" value="1"/>
</dbReference>
<evidence type="ECO:0000259" key="4">
    <source>
        <dbReference type="Pfam" id="PF24981"/>
    </source>
</evidence>
<dbReference type="Proteomes" id="UP000005239">
    <property type="component" value="Unassembled WGS sequence"/>
</dbReference>
<feature type="region of interest" description="Disordered" evidence="3">
    <location>
        <begin position="1"/>
        <end position="35"/>
    </location>
</feature>
<reference evidence="5" key="2">
    <citation type="submission" date="2022-06" db="UniProtKB">
        <authorList>
            <consortium name="EnsemblMetazoa"/>
        </authorList>
    </citation>
    <scope>IDENTIFICATION</scope>
    <source>
        <strain evidence="5">PS312</strain>
    </source>
</reference>
<dbReference type="AlphaFoldDB" id="A0A2A6CB46"/>
<evidence type="ECO:0000313" key="5">
    <source>
        <dbReference type="EnsemblMetazoa" id="PPA38801.1"/>
    </source>
</evidence>
<feature type="domain" description="Attractin/MKLN-like beta-propeller" evidence="4">
    <location>
        <begin position="32"/>
        <end position="274"/>
    </location>
</feature>
<reference evidence="6" key="1">
    <citation type="journal article" date="2008" name="Nat. Genet.">
        <title>The Pristionchus pacificus genome provides a unique perspective on nematode lifestyle and parasitism.</title>
        <authorList>
            <person name="Dieterich C."/>
            <person name="Clifton S.W."/>
            <person name="Schuster L.N."/>
            <person name="Chinwalla A."/>
            <person name="Delehaunty K."/>
            <person name="Dinkelacker I."/>
            <person name="Fulton L."/>
            <person name="Fulton R."/>
            <person name="Godfrey J."/>
            <person name="Minx P."/>
            <person name="Mitreva M."/>
            <person name="Roeseler W."/>
            <person name="Tian H."/>
            <person name="Witte H."/>
            <person name="Yang S.P."/>
            <person name="Wilson R.K."/>
            <person name="Sommer R.J."/>
        </authorList>
    </citation>
    <scope>NUCLEOTIDE SEQUENCE [LARGE SCALE GENOMIC DNA]</scope>
    <source>
        <strain evidence="6">PS312</strain>
    </source>
</reference>
<accession>A0A8R1YWB8</accession>
<keyword evidence="1" id="KW-0880">Kelch repeat</keyword>